<keyword evidence="2" id="KW-1185">Reference proteome</keyword>
<dbReference type="AlphaFoldDB" id="A0A6I3JFP6"/>
<protein>
    <recommendedName>
        <fullName evidence="3">PQQ-binding-like beta-propeller repeat protein</fullName>
    </recommendedName>
</protein>
<gene>
    <name evidence="1" type="ORF">GGQ22_18820</name>
</gene>
<evidence type="ECO:0000313" key="2">
    <source>
        <dbReference type="Proteomes" id="UP000433406"/>
    </source>
</evidence>
<dbReference type="RefSeq" id="WP_154616859.1">
    <property type="nucleotide sequence ID" value="NZ_CP053660.1"/>
</dbReference>
<evidence type="ECO:0008006" key="3">
    <source>
        <dbReference type="Google" id="ProtNLM"/>
    </source>
</evidence>
<dbReference type="Proteomes" id="UP000433406">
    <property type="component" value="Unassembled WGS sequence"/>
</dbReference>
<evidence type="ECO:0000313" key="1">
    <source>
        <dbReference type="EMBL" id="MTB97126.1"/>
    </source>
</evidence>
<reference evidence="1 2" key="1">
    <citation type="submission" date="2019-10" db="EMBL/GenBank/DDBJ databases">
        <title>Nocardioides novel species isolated from the excrement of Marmot.</title>
        <authorList>
            <person name="Zhang G."/>
        </authorList>
    </citation>
    <scope>NUCLEOTIDE SEQUENCE [LARGE SCALE GENOMIC DNA]</scope>
    <source>
        <strain evidence="2">zg-579</strain>
    </source>
</reference>
<dbReference type="InterPro" id="IPR011044">
    <property type="entry name" value="Quino_amine_DH_bsu"/>
</dbReference>
<name>A0A6I3JFP6_9ACTN</name>
<proteinExistence type="predicted"/>
<accession>A0A6I3JFP6</accession>
<sequence>MTDRLSALLHTEADELRVPPPDAGAVLAGGRRLRRRRRITTAGTSLAALALVGGIGLAAVGGGDPGDRAVDLPPAGALPITWAVGSGSTVHLDDGSNVAVDGVVTSLSYTSAGILVRTGATSSADQAERDYELIGGAGEPTAFELELGDRVASTDPTLPLIAYARAGADARTWEVVLRDVRSGEEVRTVDVEGGFTWGGWSAPPVALDGDTVYVGLDEATLAVDWRTGQVTTSALPPATMPTVRAGREVVERGRDGGEAVVEVASEEVLVETVGPDQLVSLSPDGGTALLHGYRVCEGTATSPESDAEEEQPDRCRFTEDGALVDLATGRRTPVALDGASGTGWTADGRLVVVAEETVEVCEADGTCTPTGIEVDEAGLRVAGSLYEA</sequence>
<dbReference type="SUPFAM" id="SSF50969">
    <property type="entry name" value="YVTN repeat-like/Quinoprotein amine dehydrogenase"/>
    <property type="match status" value="1"/>
</dbReference>
<dbReference type="EMBL" id="WLCI01000019">
    <property type="protein sequence ID" value="MTB97126.1"/>
    <property type="molecule type" value="Genomic_DNA"/>
</dbReference>
<organism evidence="1 2">
    <name type="scientific">Nocardioides marmotae</name>
    <dbReference type="NCBI Taxonomy" id="2663857"/>
    <lineage>
        <taxon>Bacteria</taxon>
        <taxon>Bacillati</taxon>
        <taxon>Actinomycetota</taxon>
        <taxon>Actinomycetes</taxon>
        <taxon>Propionibacteriales</taxon>
        <taxon>Nocardioidaceae</taxon>
        <taxon>Nocardioides</taxon>
    </lineage>
</organism>
<comment type="caution">
    <text evidence="1">The sequence shown here is derived from an EMBL/GenBank/DDBJ whole genome shotgun (WGS) entry which is preliminary data.</text>
</comment>